<dbReference type="EMBL" id="JASXSV010000006">
    <property type="protein sequence ID" value="MDP0588622.1"/>
    <property type="molecule type" value="Genomic_DNA"/>
</dbReference>
<dbReference type="GO" id="GO:0006270">
    <property type="term" value="P:DNA replication initiation"/>
    <property type="evidence" value="ECO:0007669"/>
    <property type="project" value="TreeGrafter"/>
</dbReference>
<protein>
    <submittedName>
        <fullName evidence="3">DnaA regulatory inactivator Hda</fullName>
    </submittedName>
</protein>
<dbReference type="AlphaFoldDB" id="A0AA90NSS3"/>
<dbReference type="PANTHER" id="PTHR30050">
    <property type="entry name" value="CHROMOSOMAL REPLICATION INITIATOR PROTEIN DNAA"/>
    <property type="match status" value="1"/>
</dbReference>
<dbReference type="Pfam" id="PF00308">
    <property type="entry name" value="Bac_DnaA"/>
    <property type="match status" value="1"/>
</dbReference>
<dbReference type="Pfam" id="PF22688">
    <property type="entry name" value="Hda_lid"/>
    <property type="match status" value="1"/>
</dbReference>
<dbReference type="PANTHER" id="PTHR30050:SF5">
    <property type="entry name" value="DNAA REGULATORY INACTIVATOR HDA"/>
    <property type="match status" value="1"/>
</dbReference>
<feature type="domain" description="Chromosomal replication initiator protein DnaA ATPAse" evidence="1">
    <location>
        <begin position="15"/>
        <end position="162"/>
    </location>
</feature>
<dbReference type="Gene3D" id="3.40.50.300">
    <property type="entry name" value="P-loop containing nucleotide triphosphate hydrolases"/>
    <property type="match status" value="1"/>
</dbReference>
<comment type="caution">
    <text evidence="3">The sequence shown here is derived from an EMBL/GenBank/DDBJ whole genome shotgun (WGS) entry which is preliminary data.</text>
</comment>
<dbReference type="GO" id="GO:0032297">
    <property type="term" value="P:negative regulation of DNA-templated DNA replication initiation"/>
    <property type="evidence" value="ECO:0007669"/>
    <property type="project" value="InterPro"/>
</dbReference>
<dbReference type="InterPro" id="IPR027417">
    <property type="entry name" value="P-loop_NTPase"/>
</dbReference>
<evidence type="ECO:0000259" key="1">
    <source>
        <dbReference type="Pfam" id="PF00308"/>
    </source>
</evidence>
<dbReference type="Proteomes" id="UP001178148">
    <property type="component" value="Unassembled WGS sequence"/>
</dbReference>
<proteinExistence type="predicted"/>
<sequence length="235" mass="26668">MSLPMQLPLDVLLRDDATFANFYAGDNDTLINFLDMDQKRSGIDIEQFIFIYGQNGVGCTHLLQAACNQVDRRIGRSIYLSMSELVNYSPQLLDGIERLHLVCIDDIGKIAGLPDWEEAVFDLFNRLHDSHTRLLIAADGLPKVLGIKLPDLISRLSWGLTFQVRSLNDDNKVAALKLRAHMRGLDLSEEVARYILYRSSRDMGSLFQILNKLDEASLSAKRKLTIPFVKEVMIW</sequence>
<dbReference type="SUPFAM" id="SSF52540">
    <property type="entry name" value="P-loop containing nucleoside triphosphate hydrolases"/>
    <property type="match status" value="1"/>
</dbReference>
<organism evidence="3 4">
    <name type="scientific">Candidatus Endonucleibacter bathymodioli</name>
    <dbReference type="NCBI Taxonomy" id="539814"/>
    <lineage>
        <taxon>Bacteria</taxon>
        <taxon>Pseudomonadati</taxon>
        <taxon>Pseudomonadota</taxon>
        <taxon>Gammaproteobacteria</taxon>
        <taxon>Oceanospirillales</taxon>
        <taxon>Endozoicomonadaceae</taxon>
        <taxon>Candidatus Endonucleibacter</taxon>
    </lineage>
</organism>
<accession>A0AA90NSS3</accession>
<dbReference type="InterPro" id="IPR017788">
    <property type="entry name" value="Hda"/>
</dbReference>
<evidence type="ECO:0000313" key="3">
    <source>
        <dbReference type="EMBL" id="MDP0588622.1"/>
    </source>
</evidence>
<gene>
    <name evidence="3" type="primary">hda</name>
    <name evidence="3" type="ORF">QS748_05275</name>
</gene>
<dbReference type="NCBIfam" id="TIGR03420">
    <property type="entry name" value="DnaA_homol_Hda"/>
    <property type="match status" value="1"/>
</dbReference>
<name>A0AA90NSS3_9GAMM</name>
<evidence type="ECO:0000313" key="4">
    <source>
        <dbReference type="Proteomes" id="UP001178148"/>
    </source>
</evidence>
<evidence type="ECO:0000259" key="2">
    <source>
        <dbReference type="Pfam" id="PF22688"/>
    </source>
</evidence>
<keyword evidence="4" id="KW-1185">Reference proteome</keyword>
<feature type="domain" description="Hda lid" evidence="2">
    <location>
        <begin position="169"/>
        <end position="233"/>
    </location>
</feature>
<reference evidence="3 4" key="1">
    <citation type="journal article" date="2023" name="bioRxiv">
        <title>An intranuclear bacterial parasite of deep-sea mussels expresses apoptosis inhibitors acquired from its host.</title>
        <authorList>
            <person name="Gonzalez Porras M.A."/>
            <person name="Assie A."/>
            <person name="Tietjen M."/>
            <person name="Violette M."/>
            <person name="Kleiner M."/>
            <person name="Gruber-Vodicka H."/>
            <person name="Dubilier N."/>
            <person name="Leisch N."/>
        </authorList>
    </citation>
    <scope>NUCLEOTIDE SEQUENCE [LARGE SCALE GENOMIC DNA]</scope>
    <source>
        <strain evidence="3">IAP13</strain>
    </source>
</reference>
<dbReference type="InterPro" id="IPR055199">
    <property type="entry name" value="Hda_lid"/>
</dbReference>
<dbReference type="InterPro" id="IPR013317">
    <property type="entry name" value="DnaA_dom"/>
</dbReference>
<dbReference type="Gene3D" id="1.10.8.60">
    <property type="match status" value="1"/>
</dbReference>